<accession>A0A6P6AD11</accession>
<evidence type="ECO:0000313" key="2">
    <source>
        <dbReference type="Proteomes" id="UP000515121"/>
    </source>
</evidence>
<organism evidence="2 3">
    <name type="scientific">Durio zibethinus</name>
    <name type="common">Durian</name>
    <dbReference type="NCBI Taxonomy" id="66656"/>
    <lineage>
        <taxon>Eukaryota</taxon>
        <taxon>Viridiplantae</taxon>
        <taxon>Streptophyta</taxon>
        <taxon>Embryophyta</taxon>
        <taxon>Tracheophyta</taxon>
        <taxon>Spermatophyta</taxon>
        <taxon>Magnoliopsida</taxon>
        <taxon>eudicotyledons</taxon>
        <taxon>Gunneridae</taxon>
        <taxon>Pentapetalae</taxon>
        <taxon>rosids</taxon>
        <taxon>malvids</taxon>
        <taxon>Malvales</taxon>
        <taxon>Malvaceae</taxon>
        <taxon>Helicteroideae</taxon>
        <taxon>Durio</taxon>
    </lineage>
</organism>
<feature type="region of interest" description="Disordered" evidence="1">
    <location>
        <begin position="249"/>
        <end position="268"/>
    </location>
</feature>
<keyword evidence="2" id="KW-1185">Reference proteome</keyword>
<feature type="compositionally biased region" description="Polar residues" evidence="1">
    <location>
        <begin position="820"/>
        <end position="833"/>
    </location>
</feature>
<dbReference type="KEGG" id="dzi:111308578"/>
<dbReference type="OrthoDB" id="611935at2759"/>
<dbReference type="GeneID" id="111308578"/>
<name>A0A6P6AD11_DURZI</name>
<dbReference type="Proteomes" id="UP000515121">
    <property type="component" value="Unplaced"/>
</dbReference>
<proteinExistence type="predicted"/>
<evidence type="ECO:0000256" key="1">
    <source>
        <dbReference type="SAM" id="MobiDB-lite"/>
    </source>
</evidence>
<protein>
    <submittedName>
        <fullName evidence="3">Uncharacterized protein LOC111308578 isoform X1</fullName>
    </submittedName>
</protein>
<dbReference type="PANTHER" id="PTHR34361:SF2">
    <property type="entry name" value="OS08G0157800 PROTEIN"/>
    <property type="match status" value="1"/>
</dbReference>
<feature type="region of interest" description="Disordered" evidence="1">
    <location>
        <begin position="814"/>
        <end position="833"/>
    </location>
</feature>
<reference evidence="3" key="1">
    <citation type="submission" date="2025-08" db="UniProtKB">
        <authorList>
            <consortium name="RefSeq"/>
        </authorList>
    </citation>
    <scope>IDENTIFICATION</scope>
    <source>
        <tissue evidence="3">Fruit stalk</tissue>
    </source>
</reference>
<dbReference type="RefSeq" id="XP_022762742.1">
    <property type="nucleotide sequence ID" value="XM_022907007.1"/>
</dbReference>
<dbReference type="AlphaFoldDB" id="A0A6P6AD11"/>
<gene>
    <name evidence="3" type="primary">LOC111308578</name>
</gene>
<sequence>MIGYGSYGGNGHGGGSSNLSALAPPFTVDRSIPKPAATPLVDLGEPLNWLDTNPYTFSSPQPAQLPQLDLDPITTPSYNQNVDLFEPKTYYPSYVSPPLHVPTFNEQSLSGLDHTAQWGGGLWDREKGKPAQLDGSFYSKETNMAPPSIYTDHINLVAGSLPSKSLKISEETSHNIYSLGREKQVGPTSIEKLDNNNVLGQNLSFMPVDYLKTSVIGSSSALPETNLQVPPLNLVNFKNNQVTFSTPYEKPVREHGSTPSDSIPAMKSSPGIVIRPSAGINGTDINLTGINPSNVKEPHYLNFGRKNKFDPSLLSFHLHGNCYLSGESFSTRTEKKSATNMASNDASDNLFREKSGVNFSHMNPNNFSLALDNNETVIAVENTLESLDHYNPPVDSPCWKGAPASNNSPFGSSETVAVQVVKKIEACDVSNGQALKFIPGHTANVVKLPSGKPGEILMTDENGDVEDGSVSSLKLSSVSIPSFIIHQPDDATKAGSYNKKTSPACEIKFSDDASERKKDYVLFNHSMNEVEKASFSIQQSLAEGRLASKNLHTSETGVADLEKINDVSAGCGSSNMSCHVVKDLSCSPSSVEDVSARYSKFFGKEPVSNSSISVLVDAMHNLSDLLLYHCCSEMCELKEQDLKSLEKVINNINTCMSKNIGQESFLSELPEGTSMGRAEVEAIDVLSQHVQEKRKHSGKKDEIYSDFVNSGTDLKVKNDKMTQAIKTVLIENFHEKEEAHPQVLLYKNLWLEAEAALCSINYMARFNNMKIEMEKCKLDSEKDLLEGTPNEDKISRPKLSAEVNTNKKLTAVAESGPTPAVSNQNSPVKSSSNHVDDVTARFHVLKHRLNNSNSVHSRDVDELCSSKVSLDLDEVDELATEVKDSSIPGLPSQDSPVLGTACHTVDVETSVMARFHILKNRGIDDLDSIEMERKQPPEVVDLGFAGKRKKIPIDKDAAENGISGVNVESVSLHQVANHDGQQLVVKDFHLCVVHDSTMQSPGGTRLDQLSAGCYDSCSSDWEHVLKEELSGQNS</sequence>
<evidence type="ECO:0000313" key="3">
    <source>
        <dbReference type="RefSeq" id="XP_022762742.1"/>
    </source>
</evidence>
<dbReference type="PANTHER" id="PTHR34361">
    <property type="entry name" value="OS08G0157800 PROTEIN"/>
    <property type="match status" value="1"/>
</dbReference>